<feature type="region of interest" description="Disordered" evidence="2">
    <location>
        <begin position="222"/>
        <end position="286"/>
    </location>
</feature>
<dbReference type="Proteomes" id="UP000007879">
    <property type="component" value="Unassembled WGS sequence"/>
</dbReference>
<evidence type="ECO:0000256" key="1">
    <source>
        <dbReference type="SAM" id="Coils"/>
    </source>
</evidence>
<feature type="coiled-coil region" evidence="1">
    <location>
        <begin position="45"/>
        <end position="90"/>
    </location>
</feature>
<evidence type="ECO:0000313" key="4">
    <source>
        <dbReference type="Proteomes" id="UP000007879"/>
    </source>
</evidence>
<evidence type="ECO:0000313" key="3">
    <source>
        <dbReference type="EnsemblMetazoa" id="Aqu2.1.28271_001"/>
    </source>
</evidence>
<dbReference type="InParanoid" id="A0A1X7UKS8"/>
<keyword evidence="1" id="KW-0175">Coiled coil</keyword>
<accession>A0A1X7UKS8</accession>
<feature type="coiled-coil region" evidence="1">
    <location>
        <begin position="156"/>
        <end position="194"/>
    </location>
</feature>
<keyword evidence="4" id="KW-1185">Reference proteome</keyword>
<name>A0A1X7UKS8_AMPQE</name>
<reference evidence="3" key="2">
    <citation type="submission" date="2017-05" db="UniProtKB">
        <authorList>
            <consortium name="EnsemblMetazoa"/>
        </authorList>
    </citation>
    <scope>IDENTIFICATION</scope>
</reference>
<dbReference type="KEGG" id="aqu:109583000"/>
<gene>
    <name evidence="3" type="primary">109583000</name>
</gene>
<sequence>MEDEMTYLTKPSEAGLHEVVPGTFHVDGLSFAVLFQNYLEVKDHVSKLELTSQGHKLQLEELKLKEAEIKKQLIELIEKLEAQVKENTLALKGRAAENETESGVVSPRPLPKSDDIFKRLAALEKQVQDNTQACKVASQLTEKAEKQLKKEAGEHFKKLETQIAEIQTMQKELKDSSESKLKAMKNELEKYIDEKFNQLSAQIPSGLEIDSINLPRRYLSKSTSNLSDSGLEKTDSSQQRTRSSENLLSDDRDSRLLNKSKLQPRDTSTPRKDALSPSIKQKTKTK</sequence>
<reference evidence="4" key="1">
    <citation type="journal article" date="2010" name="Nature">
        <title>The Amphimedon queenslandica genome and the evolution of animal complexity.</title>
        <authorList>
            <person name="Srivastava M."/>
            <person name="Simakov O."/>
            <person name="Chapman J."/>
            <person name="Fahey B."/>
            <person name="Gauthier M.E."/>
            <person name="Mitros T."/>
            <person name="Richards G.S."/>
            <person name="Conaco C."/>
            <person name="Dacre M."/>
            <person name="Hellsten U."/>
            <person name="Larroux C."/>
            <person name="Putnam N.H."/>
            <person name="Stanke M."/>
            <person name="Adamska M."/>
            <person name="Darling A."/>
            <person name="Degnan S.M."/>
            <person name="Oakley T.H."/>
            <person name="Plachetzki D.C."/>
            <person name="Zhai Y."/>
            <person name="Adamski M."/>
            <person name="Calcino A."/>
            <person name="Cummins S.F."/>
            <person name="Goodstein D.M."/>
            <person name="Harris C."/>
            <person name="Jackson D.J."/>
            <person name="Leys S.P."/>
            <person name="Shu S."/>
            <person name="Woodcroft B.J."/>
            <person name="Vervoort M."/>
            <person name="Kosik K.S."/>
            <person name="Manning G."/>
            <person name="Degnan B.M."/>
            <person name="Rokhsar D.S."/>
        </authorList>
    </citation>
    <scope>NUCLEOTIDE SEQUENCE [LARGE SCALE GENOMIC DNA]</scope>
</reference>
<evidence type="ECO:0000256" key="2">
    <source>
        <dbReference type="SAM" id="MobiDB-lite"/>
    </source>
</evidence>
<dbReference type="AlphaFoldDB" id="A0A1X7UKS8"/>
<dbReference type="EnsemblMetazoa" id="XM_019998120.1">
    <property type="protein sequence ID" value="XP_019853679.1"/>
    <property type="gene ID" value="LOC109583000"/>
</dbReference>
<organism evidence="3">
    <name type="scientific">Amphimedon queenslandica</name>
    <name type="common">Sponge</name>
    <dbReference type="NCBI Taxonomy" id="400682"/>
    <lineage>
        <taxon>Eukaryota</taxon>
        <taxon>Metazoa</taxon>
        <taxon>Porifera</taxon>
        <taxon>Demospongiae</taxon>
        <taxon>Heteroscleromorpha</taxon>
        <taxon>Haplosclerida</taxon>
        <taxon>Niphatidae</taxon>
        <taxon>Amphimedon</taxon>
    </lineage>
</organism>
<protein>
    <submittedName>
        <fullName evidence="3">Uncharacterized protein</fullName>
    </submittedName>
</protein>
<dbReference type="EnsemblMetazoa" id="Aqu2.1.28271_001">
    <property type="protein sequence ID" value="Aqu2.1.28271_001"/>
    <property type="gene ID" value="Aqu2.1.28271"/>
</dbReference>
<proteinExistence type="predicted"/>